<keyword evidence="1" id="KW-0812">Transmembrane</keyword>
<evidence type="ECO:0000256" key="1">
    <source>
        <dbReference type="SAM" id="Phobius"/>
    </source>
</evidence>
<keyword evidence="3" id="KW-1185">Reference proteome</keyword>
<evidence type="ECO:0000313" key="3">
    <source>
        <dbReference type="Proteomes" id="UP000749646"/>
    </source>
</evidence>
<dbReference type="Proteomes" id="UP000749646">
    <property type="component" value="Unassembled WGS sequence"/>
</dbReference>
<name>A0A9P6IKF4_9FUNG</name>
<dbReference type="AlphaFoldDB" id="A0A9P6IKF4"/>
<sequence length="420" mass="47984">MKDGTKRHIRIPAASGSNIRSTFVYCARSIHLLAAAYAYSLQETKESRDPPQNKLTFEEHAKAIAQFTRSHINRVLSDTAFYMISDAVEARPTLQDDHPENSKHKSTARALTIGVETLTKVMRNPSQRKPIVTVLTLLLGRHDLKEANHIFVECLLSFESGGWVPHADISLNPIAYAINIENEELLKVLIDFCINCAKKYHPGYMDPVEQCLSELLEFYPRIAADVFKSTSFIPAHNHAYVASHAIGTIGTINTIAKFLDSLRVPIRAIFSLNKTTPVRSKFDYNIHAVFTLRSQLPLVHSLSLSFMNGGDISHNWSETRLMRRRDIRPTLKNRSHKIYVSPFQFQLVKSQQGNDSVFDHITEKDFYDNPAVVTILRFKWFKFGIKYWLMRFFPLLIIFILMVGITAKQISVYTVKKDEV</sequence>
<feature type="transmembrane region" description="Helical" evidence="1">
    <location>
        <begin position="387"/>
        <end position="407"/>
    </location>
</feature>
<proteinExistence type="predicted"/>
<gene>
    <name evidence="2" type="ORF">BGZ65_010126</name>
</gene>
<evidence type="ECO:0000313" key="2">
    <source>
        <dbReference type="EMBL" id="KAF9921711.1"/>
    </source>
</evidence>
<organism evidence="2 3">
    <name type="scientific">Modicella reniformis</name>
    <dbReference type="NCBI Taxonomy" id="1440133"/>
    <lineage>
        <taxon>Eukaryota</taxon>
        <taxon>Fungi</taxon>
        <taxon>Fungi incertae sedis</taxon>
        <taxon>Mucoromycota</taxon>
        <taxon>Mortierellomycotina</taxon>
        <taxon>Mortierellomycetes</taxon>
        <taxon>Mortierellales</taxon>
        <taxon>Mortierellaceae</taxon>
        <taxon>Modicella</taxon>
    </lineage>
</organism>
<dbReference type="EMBL" id="JAAAHW010010978">
    <property type="protein sequence ID" value="KAF9921711.1"/>
    <property type="molecule type" value="Genomic_DNA"/>
</dbReference>
<keyword evidence="1" id="KW-0472">Membrane</keyword>
<reference evidence="2" key="1">
    <citation type="journal article" date="2020" name="Fungal Divers.">
        <title>Resolving the Mortierellaceae phylogeny through synthesis of multi-gene phylogenetics and phylogenomics.</title>
        <authorList>
            <person name="Vandepol N."/>
            <person name="Liber J."/>
            <person name="Desiro A."/>
            <person name="Na H."/>
            <person name="Kennedy M."/>
            <person name="Barry K."/>
            <person name="Grigoriev I.V."/>
            <person name="Miller A.N."/>
            <person name="O'Donnell K."/>
            <person name="Stajich J.E."/>
            <person name="Bonito G."/>
        </authorList>
    </citation>
    <scope>NUCLEOTIDE SEQUENCE</scope>
    <source>
        <strain evidence="2">MES-2147</strain>
    </source>
</reference>
<accession>A0A9P6IKF4</accession>
<feature type="non-terminal residue" evidence="2">
    <location>
        <position position="420"/>
    </location>
</feature>
<protein>
    <submittedName>
        <fullName evidence="2">Uncharacterized protein</fullName>
    </submittedName>
</protein>
<comment type="caution">
    <text evidence="2">The sequence shown here is derived from an EMBL/GenBank/DDBJ whole genome shotgun (WGS) entry which is preliminary data.</text>
</comment>
<keyword evidence="1" id="KW-1133">Transmembrane helix</keyword>